<dbReference type="InterPro" id="IPR007848">
    <property type="entry name" value="Small_mtfrase_dom"/>
</dbReference>
<dbReference type="InterPro" id="IPR050320">
    <property type="entry name" value="N5-glutamine_MTase"/>
</dbReference>
<dbReference type="OrthoDB" id="9800643at2"/>
<dbReference type="PANTHER" id="PTHR18895">
    <property type="entry name" value="HEMK METHYLTRANSFERASE"/>
    <property type="match status" value="1"/>
</dbReference>
<feature type="domain" description="Methyltransferase small" evidence="6">
    <location>
        <begin position="119"/>
        <end position="217"/>
    </location>
</feature>
<dbReference type="AlphaFoldDB" id="A0A1G7EWY9"/>
<evidence type="ECO:0000256" key="1">
    <source>
        <dbReference type="ARBA" id="ARBA00012771"/>
    </source>
</evidence>
<evidence type="ECO:0000259" key="6">
    <source>
        <dbReference type="Pfam" id="PF05175"/>
    </source>
</evidence>
<dbReference type="InterPro" id="IPR040758">
    <property type="entry name" value="PrmC_N"/>
</dbReference>
<dbReference type="Gene3D" id="3.40.50.150">
    <property type="entry name" value="Vaccinia Virus protein VP39"/>
    <property type="match status" value="1"/>
</dbReference>
<dbReference type="EMBL" id="FNAO01000006">
    <property type="protein sequence ID" value="SDE67956.1"/>
    <property type="molecule type" value="Genomic_DNA"/>
</dbReference>
<sequence length="298" mass="34134">MLLKEIKNIFHKELDGSYDKAEVDSFFYLLIEHYLGLERFVLALQPNLTINKKEEQPLFEALAQLRLHRPIQYIIGKSHFMDMDFSVDGTVLIPRPETEELVRWIIEELDPIKSPVRSKRSTILDIGTGSGCIAVSLAKNLPNYEVHALDVSLGALHTARSNAKANDVDVTFVEIDILDIETSAVNSEDSTIEYDIMVSNPPYVREQEKKDMHKNVIDHEPGLALFVSDENPLKFYEAIATFASKKLKKNGSLYLEINQYLAKETEHLLRKHNLSEIELRKDMFGNFRMMKGVNLKLD</sequence>
<evidence type="ECO:0000256" key="4">
    <source>
        <dbReference type="ARBA" id="ARBA00022691"/>
    </source>
</evidence>
<dbReference type="NCBIfam" id="TIGR03534">
    <property type="entry name" value="RF_mod_PrmC"/>
    <property type="match status" value="1"/>
</dbReference>
<dbReference type="RefSeq" id="WP_091869750.1">
    <property type="nucleotide sequence ID" value="NZ_FNAO01000006.1"/>
</dbReference>
<evidence type="ECO:0000313" key="9">
    <source>
        <dbReference type="Proteomes" id="UP000199109"/>
    </source>
</evidence>
<dbReference type="PROSITE" id="PS00092">
    <property type="entry name" value="N6_MTASE"/>
    <property type="match status" value="1"/>
</dbReference>
<dbReference type="GO" id="GO:0003676">
    <property type="term" value="F:nucleic acid binding"/>
    <property type="evidence" value="ECO:0007669"/>
    <property type="project" value="InterPro"/>
</dbReference>
<evidence type="ECO:0000259" key="7">
    <source>
        <dbReference type="Pfam" id="PF17827"/>
    </source>
</evidence>
<dbReference type="CDD" id="cd02440">
    <property type="entry name" value="AdoMet_MTases"/>
    <property type="match status" value="1"/>
</dbReference>
<evidence type="ECO:0000313" key="8">
    <source>
        <dbReference type="EMBL" id="SDE67956.1"/>
    </source>
</evidence>
<keyword evidence="9" id="KW-1185">Reference proteome</keyword>
<dbReference type="InterPro" id="IPR019874">
    <property type="entry name" value="RF_methyltr_PrmC"/>
</dbReference>
<protein>
    <recommendedName>
        <fullName evidence="1">peptide chain release factor N(5)-glutamine methyltransferase</fullName>
        <ecNumber evidence="1">2.1.1.297</ecNumber>
    </recommendedName>
</protein>
<keyword evidence="4" id="KW-0949">S-adenosyl-L-methionine</keyword>
<comment type="catalytic activity">
    <reaction evidence="5">
        <text>L-glutaminyl-[peptide chain release factor] + S-adenosyl-L-methionine = N(5)-methyl-L-glutaminyl-[peptide chain release factor] + S-adenosyl-L-homocysteine + H(+)</text>
        <dbReference type="Rhea" id="RHEA:42896"/>
        <dbReference type="Rhea" id="RHEA-COMP:10271"/>
        <dbReference type="Rhea" id="RHEA-COMP:10272"/>
        <dbReference type="ChEBI" id="CHEBI:15378"/>
        <dbReference type="ChEBI" id="CHEBI:30011"/>
        <dbReference type="ChEBI" id="CHEBI:57856"/>
        <dbReference type="ChEBI" id="CHEBI:59789"/>
        <dbReference type="ChEBI" id="CHEBI:61891"/>
        <dbReference type="EC" id="2.1.1.297"/>
    </reaction>
</comment>
<keyword evidence="3 8" id="KW-0808">Transferase</keyword>
<dbReference type="InterPro" id="IPR002052">
    <property type="entry name" value="DNA_methylase_N6_adenine_CS"/>
</dbReference>
<dbReference type="NCBIfam" id="TIGR00536">
    <property type="entry name" value="hemK_fam"/>
    <property type="match status" value="1"/>
</dbReference>
<feature type="domain" description="Release factor glutamine methyltransferase N-terminal" evidence="7">
    <location>
        <begin position="18"/>
        <end position="76"/>
    </location>
</feature>
<reference evidence="8 9" key="1">
    <citation type="submission" date="2016-10" db="EMBL/GenBank/DDBJ databases">
        <authorList>
            <person name="de Groot N.N."/>
        </authorList>
    </citation>
    <scope>NUCLEOTIDE SEQUENCE [LARGE SCALE GENOMIC DNA]</scope>
    <source>
        <strain evidence="8 9">DSM 23421</strain>
    </source>
</reference>
<accession>A0A1G7EWY9</accession>
<dbReference type="STRING" id="641691.SAMN05421636_106347"/>
<keyword evidence="2 8" id="KW-0489">Methyltransferase</keyword>
<evidence type="ECO:0000256" key="3">
    <source>
        <dbReference type="ARBA" id="ARBA00022679"/>
    </source>
</evidence>
<name>A0A1G7EWY9_9FLAO</name>
<dbReference type="InterPro" id="IPR004556">
    <property type="entry name" value="HemK-like"/>
</dbReference>
<proteinExistence type="predicted"/>
<dbReference type="Proteomes" id="UP000199109">
    <property type="component" value="Unassembled WGS sequence"/>
</dbReference>
<dbReference type="PANTHER" id="PTHR18895:SF74">
    <property type="entry name" value="MTRF1L RELEASE FACTOR GLUTAMINE METHYLTRANSFERASE"/>
    <property type="match status" value="1"/>
</dbReference>
<dbReference type="InterPro" id="IPR029063">
    <property type="entry name" value="SAM-dependent_MTases_sf"/>
</dbReference>
<dbReference type="Pfam" id="PF17827">
    <property type="entry name" value="PrmC_N"/>
    <property type="match status" value="1"/>
</dbReference>
<dbReference type="GO" id="GO:0102559">
    <property type="term" value="F:peptide chain release factor N(5)-glutamine methyltransferase activity"/>
    <property type="evidence" value="ECO:0007669"/>
    <property type="project" value="UniProtKB-EC"/>
</dbReference>
<dbReference type="EC" id="2.1.1.297" evidence="1"/>
<dbReference type="GO" id="GO:0032259">
    <property type="term" value="P:methylation"/>
    <property type="evidence" value="ECO:0007669"/>
    <property type="project" value="UniProtKB-KW"/>
</dbReference>
<gene>
    <name evidence="8" type="ORF">SAMN05421636_106347</name>
</gene>
<dbReference type="SUPFAM" id="SSF53335">
    <property type="entry name" value="S-adenosyl-L-methionine-dependent methyltransferases"/>
    <property type="match status" value="1"/>
</dbReference>
<dbReference type="Pfam" id="PF05175">
    <property type="entry name" value="MTS"/>
    <property type="match status" value="1"/>
</dbReference>
<evidence type="ECO:0000256" key="2">
    <source>
        <dbReference type="ARBA" id="ARBA00022603"/>
    </source>
</evidence>
<organism evidence="8 9">
    <name type="scientific">Pricia antarctica</name>
    <dbReference type="NCBI Taxonomy" id="641691"/>
    <lineage>
        <taxon>Bacteria</taxon>
        <taxon>Pseudomonadati</taxon>
        <taxon>Bacteroidota</taxon>
        <taxon>Flavobacteriia</taxon>
        <taxon>Flavobacteriales</taxon>
        <taxon>Flavobacteriaceae</taxon>
        <taxon>Pricia</taxon>
    </lineage>
</organism>
<evidence type="ECO:0000256" key="5">
    <source>
        <dbReference type="ARBA" id="ARBA00048391"/>
    </source>
</evidence>
<dbReference type="Gene3D" id="1.10.8.10">
    <property type="entry name" value="DNA helicase RuvA subunit, C-terminal domain"/>
    <property type="match status" value="1"/>
</dbReference>